<keyword evidence="3" id="KW-1185">Reference proteome</keyword>
<sequence length="204" mass="23538">MVKRLVKILLALLIGGSVPILIILADDIFRYQNESTDWPYPVLIYQKVEGIEYLRNDRYDSDAALDFYWDELTSSKAFDLQVRSFLQTPQELMNSSRFYLSEYISHYGYNLEDGNLYFCMQADRNPEDRLFAEFNAGKRAITEELAKKGLNASFAGEPKMIEKDRFDVWDIKRALAGSVISVLGVLAGVSTYFLLNKFWLKPRA</sequence>
<reference evidence="2" key="2">
    <citation type="submission" date="2020-09" db="EMBL/GenBank/DDBJ databases">
        <authorList>
            <person name="Sun Q."/>
            <person name="Kim S."/>
        </authorList>
    </citation>
    <scope>NUCLEOTIDE SEQUENCE</scope>
    <source>
        <strain evidence="2">KCTC 12870</strain>
    </source>
</reference>
<name>A0A8J3DEI9_9BACT</name>
<proteinExistence type="predicted"/>
<feature type="transmembrane region" description="Helical" evidence="1">
    <location>
        <begin position="174"/>
        <end position="195"/>
    </location>
</feature>
<dbReference type="Proteomes" id="UP000642829">
    <property type="component" value="Unassembled WGS sequence"/>
</dbReference>
<keyword evidence="1" id="KW-1133">Transmembrane helix</keyword>
<dbReference type="AlphaFoldDB" id="A0A8J3DEI9"/>
<keyword evidence="1" id="KW-0812">Transmembrane</keyword>
<protein>
    <submittedName>
        <fullName evidence="2">Uncharacterized protein</fullName>
    </submittedName>
</protein>
<dbReference type="RefSeq" id="WP_189512784.1">
    <property type="nucleotide sequence ID" value="NZ_BMXG01000005.1"/>
</dbReference>
<evidence type="ECO:0000313" key="2">
    <source>
        <dbReference type="EMBL" id="GHB97067.1"/>
    </source>
</evidence>
<organism evidence="2 3">
    <name type="scientific">Cerasicoccus arenae</name>
    <dbReference type="NCBI Taxonomy" id="424488"/>
    <lineage>
        <taxon>Bacteria</taxon>
        <taxon>Pseudomonadati</taxon>
        <taxon>Verrucomicrobiota</taxon>
        <taxon>Opitutia</taxon>
        <taxon>Puniceicoccales</taxon>
        <taxon>Cerasicoccaceae</taxon>
        <taxon>Cerasicoccus</taxon>
    </lineage>
</organism>
<gene>
    <name evidence="2" type="ORF">GCM10007047_11320</name>
</gene>
<evidence type="ECO:0000313" key="3">
    <source>
        <dbReference type="Proteomes" id="UP000642829"/>
    </source>
</evidence>
<dbReference type="EMBL" id="BMXG01000005">
    <property type="protein sequence ID" value="GHB97067.1"/>
    <property type="molecule type" value="Genomic_DNA"/>
</dbReference>
<evidence type="ECO:0000256" key="1">
    <source>
        <dbReference type="SAM" id="Phobius"/>
    </source>
</evidence>
<accession>A0A8J3DEI9</accession>
<reference evidence="2" key="1">
    <citation type="journal article" date="2014" name="Int. J. Syst. Evol. Microbiol.">
        <title>Complete genome sequence of Corynebacterium casei LMG S-19264T (=DSM 44701T), isolated from a smear-ripened cheese.</title>
        <authorList>
            <consortium name="US DOE Joint Genome Institute (JGI-PGF)"/>
            <person name="Walter F."/>
            <person name="Albersmeier A."/>
            <person name="Kalinowski J."/>
            <person name="Ruckert C."/>
        </authorList>
    </citation>
    <scope>NUCLEOTIDE SEQUENCE</scope>
    <source>
        <strain evidence="2">KCTC 12870</strain>
    </source>
</reference>
<comment type="caution">
    <text evidence="2">The sequence shown here is derived from an EMBL/GenBank/DDBJ whole genome shotgun (WGS) entry which is preliminary data.</text>
</comment>
<keyword evidence="1" id="KW-0472">Membrane</keyword>